<dbReference type="AlphaFoldDB" id="A0A8S0RCM5"/>
<reference evidence="2 3" key="1">
    <citation type="submission" date="2019-12" db="EMBL/GenBank/DDBJ databases">
        <authorList>
            <person name="Alioto T."/>
            <person name="Alioto T."/>
            <person name="Gomez Garrido J."/>
        </authorList>
    </citation>
    <scope>NUCLEOTIDE SEQUENCE [LARGE SCALE GENOMIC DNA]</scope>
</reference>
<dbReference type="PANTHER" id="PTHR39112">
    <property type="entry name" value="PROTEIN RALF-LIKE 27-RELATED"/>
    <property type="match status" value="1"/>
</dbReference>
<evidence type="ECO:0000256" key="1">
    <source>
        <dbReference type="SAM" id="SignalP"/>
    </source>
</evidence>
<dbReference type="Gramene" id="OE9A084698T1">
    <property type="protein sequence ID" value="OE9A084698C1"/>
    <property type="gene ID" value="OE9A084698"/>
</dbReference>
<accession>A0A8S0RCM5</accession>
<gene>
    <name evidence="2" type="ORF">OLEA9_A084698</name>
</gene>
<proteinExistence type="predicted"/>
<comment type="caution">
    <text evidence="2">The sequence shown here is derived from an EMBL/GenBank/DDBJ whole genome shotgun (WGS) entry which is preliminary data.</text>
</comment>
<dbReference type="Proteomes" id="UP000594638">
    <property type="component" value="Unassembled WGS sequence"/>
</dbReference>
<name>A0A8S0RCM5_OLEEU</name>
<dbReference type="InterPro" id="IPR039252">
    <property type="entry name" value="RALFL27"/>
</dbReference>
<sequence length="106" mass="11914">MNFLYLMVGILAILGETVKTVECFSNAKCNGSAIGDCVLINEEFMMESEISRRILGQQPQSNVYNSLKLMKTFCKRDVYGNCIGDPNAQFKKRPCDYNNLCGRNGQ</sequence>
<dbReference type="PANTHER" id="PTHR39112:SF1">
    <property type="entry name" value="PROTEIN RALF-LIKE 27"/>
    <property type="match status" value="1"/>
</dbReference>
<organism evidence="2 3">
    <name type="scientific">Olea europaea subsp. europaea</name>
    <dbReference type="NCBI Taxonomy" id="158383"/>
    <lineage>
        <taxon>Eukaryota</taxon>
        <taxon>Viridiplantae</taxon>
        <taxon>Streptophyta</taxon>
        <taxon>Embryophyta</taxon>
        <taxon>Tracheophyta</taxon>
        <taxon>Spermatophyta</taxon>
        <taxon>Magnoliopsida</taxon>
        <taxon>eudicotyledons</taxon>
        <taxon>Gunneridae</taxon>
        <taxon>Pentapetalae</taxon>
        <taxon>asterids</taxon>
        <taxon>lamiids</taxon>
        <taxon>Lamiales</taxon>
        <taxon>Oleaceae</taxon>
        <taxon>Oleeae</taxon>
        <taxon>Olea</taxon>
    </lineage>
</organism>
<keyword evidence="1" id="KW-0732">Signal</keyword>
<evidence type="ECO:0000313" key="3">
    <source>
        <dbReference type="Proteomes" id="UP000594638"/>
    </source>
</evidence>
<dbReference type="Gramene" id="OE9A084698T2">
    <property type="protein sequence ID" value="OE9A084698C2"/>
    <property type="gene ID" value="OE9A084698"/>
</dbReference>
<keyword evidence="3" id="KW-1185">Reference proteome</keyword>
<evidence type="ECO:0000313" key="2">
    <source>
        <dbReference type="EMBL" id="CAA2977050.1"/>
    </source>
</evidence>
<dbReference type="EMBL" id="CACTIH010002743">
    <property type="protein sequence ID" value="CAA2977050.1"/>
    <property type="molecule type" value="Genomic_DNA"/>
</dbReference>
<protein>
    <submittedName>
        <fullName evidence="2">Uncharacterized protein</fullName>
    </submittedName>
</protein>
<dbReference type="OrthoDB" id="1303939at2759"/>
<feature type="chain" id="PRO_5035813245" evidence="1">
    <location>
        <begin position="24"/>
        <end position="106"/>
    </location>
</feature>
<feature type="signal peptide" evidence="1">
    <location>
        <begin position="1"/>
        <end position="23"/>
    </location>
</feature>